<dbReference type="InterPro" id="IPR036237">
    <property type="entry name" value="Xyl_isomerase-like_sf"/>
</dbReference>
<dbReference type="Gene3D" id="3.20.20.150">
    <property type="entry name" value="Divalent-metal-dependent TIM barrel enzymes"/>
    <property type="match status" value="1"/>
</dbReference>
<proteinExistence type="predicted"/>
<dbReference type="STRING" id="1166018.FAES_2455"/>
<dbReference type="HOGENOM" id="CLU_050006_6_2_10"/>
<evidence type="ECO:0000313" key="3">
    <source>
        <dbReference type="EMBL" id="CCH00464.1"/>
    </source>
</evidence>
<feature type="signal peptide" evidence="1">
    <location>
        <begin position="1"/>
        <end position="37"/>
    </location>
</feature>
<protein>
    <submittedName>
        <fullName evidence="3">Xylose isomerase domain protein TIM barrel</fullName>
    </submittedName>
</protein>
<keyword evidence="3" id="KW-0413">Isomerase</keyword>
<dbReference type="AlphaFoldDB" id="I0K8L1"/>
<dbReference type="SUPFAM" id="SSF51658">
    <property type="entry name" value="Xylose isomerase-like"/>
    <property type="match status" value="1"/>
</dbReference>
<accession>I0K8L1</accession>
<dbReference type="KEGG" id="fae:FAES_2455"/>
<evidence type="ECO:0000313" key="4">
    <source>
        <dbReference type="Proteomes" id="UP000011058"/>
    </source>
</evidence>
<gene>
    <name evidence="3" type="ORF">FAES_2455</name>
</gene>
<sequence length="316" mass="34563">MVSKTTHSKIMTNYSTRRTFLKAAGSLSAMAFLPTWAEATSAPQKTFFDISLAEWSLHKALFAKKITNLDFPGIARKEFGIGIVEYVNQFMKDKATDTAYLNELLMRCKDNGIKNNLIMIDGEGALAELDATKRNQAVENHKKWVDCAKYLGCKTIRVNAQGSGEAAEVAKAAVEGLSKLGEIGKAAGINIIVENHGGLSSNGAWLSGVMKSVGMKNVGTLPDFGNFCLKRGKDGCEESYDRYLGTQQLMAFAKGASAKTYDFDAQGNCVETDYARIMQILKDAKFKGIVGIEYEGDKVDEYEGIRKTKALLERLG</sequence>
<dbReference type="PROSITE" id="PS51318">
    <property type="entry name" value="TAT"/>
    <property type="match status" value="1"/>
</dbReference>
<dbReference type="PATRIC" id="fig|1166018.3.peg.4215"/>
<dbReference type="EMBL" id="HE796683">
    <property type="protein sequence ID" value="CCH00464.1"/>
    <property type="molecule type" value="Genomic_DNA"/>
</dbReference>
<keyword evidence="4" id="KW-1185">Reference proteome</keyword>
<dbReference type="Pfam" id="PF01261">
    <property type="entry name" value="AP_endonuc_2"/>
    <property type="match status" value="1"/>
</dbReference>
<reference evidence="3 4" key="1">
    <citation type="journal article" date="2012" name="J. Bacteriol.">
        <title>Genome Sequence of Fibrella aestuarina BUZ 2T, a Filamentous Marine Bacterium.</title>
        <authorList>
            <person name="Filippini M."/>
            <person name="Qi W."/>
            <person name="Blom J."/>
            <person name="Goesmann A."/>
            <person name="Smits T.H."/>
            <person name="Bagheri H.C."/>
        </authorList>
    </citation>
    <scope>NUCLEOTIDE SEQUENCE [LARGE SCALE GENOMIC DNA]</scope>
    <source>
        <strain evidence="4">BUZ 2T</strain>
    </source>
</reference>
<keyword evidence="1" id="KW-0732">Signal</keyword>
<evidence type="ECO:0000256" key="1">
    <source>
        <dbReference type="SAM" id="SignalP"/>
    </source>
</evidence>
<dbReference type="Proteomes" id="UP000011058">
    <property type="component" value="Chromosome"/>
</dbReference>
<dbReference type="InterPro" id="IPR050312">
    <property type="entry name" value="IolE/XylAMocC-like"/>
</dbReference>
<dbReference type="PANTHER" id="PTHR12110:SF53">
    <property type="entry name" value="BLR5974 PROTEIN"/>
    <property type="match status" value="1"/>
</dbReference>
<dbReference type="InterPro" id="IPR006311">
    <property type="entry name" value="TAT_signal"/>
</dbReference>
<dbReference type="PANTHER" id="PTHR12110">
    <property type="entry name" value="HYDROXYPYRUVATE ISOMERASE"/>
    <property type="match status" value="1"/>
</dbReference>
<feature type="domain" description="Xylose isomerase-like TIM barrel" evidence="2">
    <location>
        <begin position="77"/>
        <end position="312"/>
    </location>
</feature>
<name>I0K8L1_9BACT</name>
<organism evidence="3 4">
    <name type="scientific">Fibrella aestuarina BUZ 2</name>
    <dbReference type="NCBI Taxonomy" id="1166018"/>
    <lineage>
        <taxon>Bacteria</taxon>
        <taxon>Pseudomonadati</taxon>
        <taxon>Bacteroidota</taxon>
        <taxon>Cytophagia</taxon>
        <taxon>Cytophagales</taxon>
        <taxon>Spirosomataceae</taxon>
        <taxon>Fibrella</taxon>
    </lineage>
</organism>
<evidence type="ECO:0000259" key="2">
    <source>
        <dbReference type="Pfam" id="PF01261"/>
    </source>
</evidence>
<dbReference type="InterPro" id="IPR013022">
    <property type="entry name" value="Xyl_isomerase-like_TIM-brl"/>
</dbReference>
<feature type="chain" id="PRO_5003631262" evidence="1">
    <location>
        <begin position="38"/>
        <end position="316"/>
    </location>
</feature>
<dbReference type="eggNOG" id="COG1082">
    <property type="taxonomic scope" value="Bacteria"/>
</dbReference>
<dbReference type="GO" id="GO:0016853">
    <property type="term" value="F:isomerase activity"/>
    <property type="evidence" value="ECO:0007669"/>
    <property type="project" value="UniProtKB-KW"/>
</dbReference>